<evidence type="ECO:0000313" key="1">
    <source>
        <dbReference type="EMBL" id="MBW0128583.1"/>
    </source>
</evidence>
<dbReference type="EMBL" id="JADQDF010000001">
    <property type="protein sequence ID" value="MBW0128583.1"/>
    <property type="molecule type" value="Genomic_DNA"/>
</dbReference>
<organism evidence="1 2">
    <name type="scientific">Pseudonocardia oceani</name>
    <dbReference type="NCBI Taxonomy" id="2792013"/>
    <lineage>
        <taxon>Bacteria</taxon>
        <taxon>Bacillati</taxon>
        <taxon>Actinomycetota</taxon>
        <taxon>Actinomycetes</taxon>
        <taxon>Pseudonocardiales</taxon>
        <taxon>Pseudonocardiaceae</taxon>
        <taxon>Pseudonocardia</taxon>
    </lineage>
</organism>
<keyword evidence="2" id="KW-1185">Reference proteome</keyword>
<protein>
    <submittedName>
        <fullName evidence="1">Replication initiation protein</fullName>
    </submittedName>
</protein>
<dbReference type="Pfam" id="PF20199">
    <property type="entry name" value="RepSA"/>
    <property type="match status" value="1"/>
</dbReference>
<evidence type="ECO:0000313" key="2">
    <source>
        <dbReference type="Proteomes" id="UP000694300"/>
    </source>
</evidence>
<accession>A0ABS6U8Q3</accession>
<dbReference type="RefSeq" id="WP_218590064.1">
    <property type="nucleotide sequence ID" value="NZ_JADQDE010000115.1"/>
</dbReference>
<proteinExistence type="predicted"/>
<comment type="caution">
    <text evidence="1">The sequence shown here is derived from an EMBL/GenBank/DDBJ whole genome shotgun (WGS) entry which is preliminary data.</text>
</comment>
<gene>
    <name evidence="1" type="ORF">I4I82_12930</name>
</gene>
<reference evidence="1 2" key="1">
    <citation type="submission" date="2020-11" db="EMBL/GenBank/DDBJ databases">
        <title>Pseudonocardia abyssalis sp. nov. and Pseudonocardia oceani sp. nov., description and phylogenomic analysis of two novel actinomycetes isolated from the deep Southern Ocean.</title>
        <authorList>
            <person name="Parra J."/>
        </authorList>
    </citation>
    <scope>NUCLEOTIDE SEQUENCE [LARGE SCALE GENOMIC DNA]</scope>
    <source>
        <strain evidence="2">KRD185</strain>
    </source>
</reference>
<dbReference type="Proteomes" id="UP000694300">
    <property type="component" value="Unassembled WGS sequence"/>
</dbReference>
<dbReference type="InterPro" id="IPR046828">
    <property type="entry name" value="RepSA"/>
</dbReference>
<name>A0ABS6U8Q3_9PSEU</name>
<sequence>MTVTDDQISTRLRSAGYPAWRAAVEQTGGCAAPIHLRGSSRVIGRGGAVLLERSGDVLAPCGNRRESVCPACSDRYAADAFHLLRAGLAGDDTKNVPTSVTDRPRAFLTVTAPSFGPVHARKVTARGFVVPCRCGERHHPDDPRIGCAVDPDTYDYVGAVLWQAHAGALWARFTTTLRRALAAELGVKAREFRDCARVSYAKVAEYQRRGLVHFHAVVRLDGPGGPADPCPTGLDDTTLRTAITTAAAAGSLTVARPDGTAMTLGWGAQLDLRPVTPSAARQVENDAGEITDAALAGYIAKYATKGTGATNGADRPIRDLEHVRYLDLTPHHRAMIETAWRLGELEQYEQLNLHRWAHMLGFRGHFLTKSQRYSVTFRTIRGERRLWRLREDLAALGGADPIDPDTVVVVNDWVPVRFGHRDDGERELAAAIAERNRSHRRTTRRTT</sequence>